<gene>
    <name evidence="2" type="ORF">Tci_049656</name>
</gene>
<dbReference type="AlphaFoldDB" id="A0A6L2MUJ4"/>
<organism evidence="2">
    <name type="scientific">Tanacetum cinerariifolium</name>
    <name type="common">Dalmatian daisy</name>
    <name type="synonym">Chrysanthemum cinerariifolium</name>
    <dbReference type="NCBI Taxonomy" id="118510"/>
    <lineage>
        <taxon>Eukaryota</taxon>
        <taxon>Viridiplantae</taxon>
        <taxon>Streptophyta</taxon>
        <taxon>Embryophyta</taxon>
        <taxon>Tracheophyta</taxon>
        <taxon>Spermatophyta</taxon>
        <taxon>Magnoliopsida</taxon>
        <taxon>eudicotyledons</taxon>
        <taxon>Gunneridae</taxon>
        <taxon>Pentapetalae</taxon>
        <taxon>asterids</taxon>
        <taxon>campanulids</taxon>
        <taxon>Asterales</taxon>
        <taxon>Asteraceae</taxon>
        <taxon>Asteroideae</taxon>
        <taxon>Anthemideae</taxon>
        <taxon>Anthemidinae</taxon>
        <taxon>Tanacetum</taxon>
    </lineage>
</organism>
<evidence type="ECO:0000313" key="2">
    <source>
        <dbReference type="EMBL" id="GEU77678.1"/>
    </source>
</evidence>
<evidence type="ECO:0000256" key="1">
    <source>
        <dbReference type="SAM" id="MobiDB-lite"/>
    </source>
</evidence>
<feature type="compositionally biased region" description="Low complexity" evidence="1">
    <location>
        <begin position="313"/>
        <end position="329"/>
    </location>
</feature>
<proteinExistence type="predicted"/>
<protein>
    <submittedName>
        <fullName evidence="2">Copia protein</fullName>
    </submittedName>
</protein>
<dbReference type="EMBL" id="BKCJ010007523">
    <property type="protein sequence ID" value="GEU77678.1"/>
    <property type="molecule type" value="Genomic_DNA"/>
</dbReference>
<reference evidence="2" key="1">
    <citation type="journal article" date="2019" name="Sci. Rep.">
        <title>Draft genome of Tanacetum cinerariifolium, the natural source of mosquito coil.</title>
        <authorList>
            <person name="Yamashiro T."/>
            <person name="Shiraishi A."/>
            <person name="Satake H."/>
            <person name="Nakayama K."/>
        </authorList>
    </citation>
    <scope>NUCLEOTIDE SEQUENCE</scope>
</reference>
<accession>A0A6L2MUJ4</accession>
<sequence length="487" mass="54932">MLARAMAKQLSDASAHECLFVDFLSEKEPKKVSELLKHHGWVDAMQDELNQFNINKVLTLFLVPYGFDLKGYSNSDYAGCNMDRKSTSGAYVVPTYYGWKVNSLAMTSFMKRDHILKGVTELHFIPTQYQLDDIFTKLLDEPTFKRLIVELEEPITLDKPESPNPFLPANQVEFTFEEIAFTTNNEVELLYPSHANQEYFKDVADFIFKCGLKEAFIRASTQYKECGIRERLGKMELSKRVSFLLDGGSNPSVLVDKTKSARDRLKTAHDDSGINKESKADDISLKVKMEDLSDILKDTRFEFFTPDSPPDDPTSSISKISSNSRVNGSSSLTSVLAKKELEHAKAKAKAEVTSMKAKPSFPDINQLTDLLVTVTLNRFATMVESTSTGQATASPAKGEKTTKDAKTNLKNELIDLLGINIVIQYYTKNLLFDKYCDKMLKRKKIPKITNSKILIKKVPITLKIYREDGSDEVISNLKVSDRQNGEK</sequence>
<feature type="region of interest" description="Disordered" evidence="1">
    <location>
        <begin position="303"/>
        <end position="329"/>
    </location>
</feature>
<name>A0A6L2MUJ4_TANCI</name>
<comment type="caution">
    <text evidence="2">The sequence shown here is derived from an EMBL/GenBank/DDBJ whole genome shotgun (WGS) entry which is preliminary data.</text>
</comment>